<reference evidence="5" key="1">
    <citation type="submission" date="2016-10" db="EMBL/GenBank/DDBJ databases">
        <authorList>
            <person name="Varghese N."/>
            <person name="Submissions S."/>
        </authorList>
    </citation>
    <scope>NUCLEOTIDE SEQUENCE [LARGE SCALE GENOMIC DNA]</scope>
    <source>
        <strain evidence="5">DSM 13490</strain>
    </source>
</reference>
<dbReference type="GO" id="GO:0032153">
    <property type="term" value="C:cell division site"/>
    <property type="evidence" value="ECO:0007669"/>
    <property type="project" value="TreeGrafter"/>
</dbReference>
<keyword evidence="2" id="KW-1133">Transmembrane helix</keyword>
<proteinExistence type="predicted"/>
<dbReference type="Pfam" id="PF05036">
    <property type="entry name" value="SPOR"/>
    <property type="match status" value="1"/>
</dbReference>
<evidence type="ECO:0000256" key="1">
    <source>
        <dbReference type="SAM" id="MobiDB-lite"/>
    </source>
</evidence>
<sequence>MMKRDRQKEKKQSTFSFGQIMVPLIGLVAIGLLYLGIKMFFFAPVKTLSEQATAPNVIAQPATPKSEEKPQVSTASKVAKPSMPIEDPSLRPENNVIATPSSKASTDSSTASVQESQKTVAKQQPSQSQTSQPSDRQISEGGWGVQVGSFSEKWRAEDVKNKLETSGYQNKVRITEAVVNGKRYYRVQVYAGKDNSDAKELERNLKAMNLPTLIVKY</sequence>
<accession>A0A1H3EPE0</accession>
<feature type="compositionally biased region" description="Polar residues" evidence="1">
    <location>
        <begin position="113"/>
        <end position="122"/>
    </location>
</feature>
<dbReference type="GO" id="GO:0042834">
    <property type="term" value="F:peptidoglycan binding"/>
    <property type="evidence" value="ECO:0007669"/>
    <property type="project" value="InterPro"/>
</dbReference>
<evidence type="ECO:0000313" key="4">
    <source>
        <dbReference type="EMBL" id="SDX80581.1"/>
    </source>
</evidence>
<evidence type="ECO:0000259" key="3">
    <source>
        <dbReference type="PROSITE" id="PS51724"/>
    </source>
</evidence>
<dbReference type="PANTHER" id="PTHR38687">
    <property type="entry name" value="CELL DIVISION PROTEIN DEDD-RELATED"/>
    <property type="match status" value="1"/>
</dbReference>
<keyword evidence="2" id="KW-0812">Transmembrane</keyword>
<dbReference type="RefSeq" id="WP_091460641.1">
    <property type="nucleotide sequence ID" value="NZ_FNPD01000003.1"/>
</dbReference>
<evidence type="ECO:0000256" key="2">
    <source>
        <dbReference type="SAM" id="Phobius"/>
    </source>
</evidence>
<dbReference type="AlphaFoldDB" id="A0A1H3EPE0"/>
<organism evidence="4 5">
    <name type="scientific">Acetomicrobium thermoterrenum DSM 13490</name>
    <dbReference type="NCBI Taxonomy" id="1120987"/>
    <lineage>
        <taxon>Bacteria</taxon>
        <taxon>Thermotogati</taxon>
        <taxon>Synergistota</taxon>
        <taxon>Synergistia</taxon>
        <taxon>Synergistales</taxon>
        <taxon>Acetomicrobiaceae</taxon>
        <taxon>Acetomicrobium</taxon>
    </lineage>
</organism>
<dbReference type="InterPro" id="IPR007730">
    <property type="entry name" value="SPOR-like_dom"/>
</dbReference>
<keyword evidence="5" id="KW-1185">Reference proteome</keyword>
<dbReference type="Gene3D" id="3.30.70.1070">
    <property type="entry name" value="Sporulation related repeat"/>
    <property type="match status" value="1"/>
</dbReference>
<gene>
    <name evidence="4" type="ORF">SAMN03080603_00713</name>
</gene>
<dbReference type="PANTHER" id="PTHR38687:SF1">
    <property type="entry name" value="CELL DIVISION PROTEIN DEDD"/>
    <property type="match status" value="1"/>
</dbReference>
<dbReference type="EMBL" id="FNPD01000003">
    <property type="protein sequence ID" value="SDX80581.1"/>
    <property type="molecule type" value="Genomic_DNA"/>
</dbReference>
<evidence type="ECO:0000313" key="5">
    <source>
        <dbReference type="Proteomes" id="UP000199266"/>
    </source>
</evidence>
<protein>
    <submittedName>
        <fullName evidence="4">Sporulation related domain-containing protein</fullName>
    </submittedName>
</protein>
<dbReference type="Proteomes" id="UP000199266">
    <property type="component" value="Unassembled WGS sequence"/>
</dbReference>
<feature type="region of interest" description="Disordered" evidence="1">
    <location>
        <begin position="59"/>
        <end position="142"/>
    </location>
</feature>
<dbReference type="PROSITE" id="PS51724">
    <property type="entry name" value="SPOR"/>
    <property type="match status" value="1"/>
</dbReference>
<dbReference type="GO" id="GO:0032506">
    <property type="term" value="P:cytokinetic process"/>
    <property type="evidence" value="ECO:0007669"/>
    <property type="project" value="TreeGrafter"/>
</dbReference>
<dbReference type="GO" id="GO:0030428">
    <property type="term" value="C:cell septum"/>
    <property type="evidence" value="ECO:0007669"/>
    <property type="project" value="TreeGrafter"/>
</dbReference>
<dbReference type="SUPFAM" id="SSF110997">
    <property type="entry name" value="Sporulation related repeat"/>
    <property type="match status" value="1"/>
</dbReference>
<dbReference type="InterPro" id="IPR036680">
    <property type="entry name" value="SPOR-like_sf"/>
</dbReference>
<feature type="domain" description="SPOR" evidence="3">
    <location>
        <begin position="137"/>
        <end position="217"/>
    </location>
</feature>
<feature type="transmembrane region" description="Helical" evidence="2">
    <location>
        <begin position="20"/>
        <end position="43"/>
    </location>
</feature>
<feature type="compositionally biased region" description="Low complexity" evidence="1">
    <location>
        <begin position="98"/>
        <end position="112"/>
    </location>
</feature>
<keyword evidence="2" id="KW-0472">Membrane</keyword>
<name>A0A1H3EPE0_9BACT</name>
<dbReference type="InterPro" id="IPR052521">
    <property type="entry name" value="Cell_div_SPOR-domain"/>
</dbReference>
<feature type="compositionally biased region" description="Low complexity" evidence="1">
    <location>
        <begin position="123"/>
        <end position="134"/>
    </location>
</feature>